<gene>
    <name evidence="1" type="ORF">EV420DRAFT_1519538</name>
</gene>
<evidence type="ECO:0000313" key="1">
    <source>
        <dbReference type="EMBL" id="KAK0463697.1"/>
    </source>
</evidence>
<evidence type="ECO:0008006" key="3">
    <source>
        <dbReference type="Google" id="ProtNLM"/>
    </source>
</evidence>
<proteinExistence type="predicted"/>
<dbReference type="AlphaFoldDB" id="A0AA39NDN0"/>
<reference evidence="1" key="1">
    <citation type="submission" date="2023-06" db="EMBL/GenBank/DDBJ databases">
        <authorList>
            <consortium name="Lawrence Berkeley National Laboratory"/>
            <person name="Ahrendt S."/>
            <person name="Sahu N."/>
            <person name="Indic B."/>
            <person name="Wong-Bajracharya J."/>
            <person name="Merenyi Z."/>
            <person name="Ke H.-M."/>
            <person name="Monk M."/>
            <person name="Kocsube S."/>
            <person name="Drula E."/>
            <person name="Lipzen A."/>
            <person name="Balint B."/>
            <person name="Henrissat B."/>
            <person name="Andreopoulos B."/>
            <person name="Martin F.M."/>
            <person name="Harder C.B."/>
            <person name="Rigling D."/>
            <person name="Ford K.L."/>
            <person name="Foster G.D."/>
            <person name="Pangilinan J."/>
            <person name="Papanicolaou A."/>
            <person name="Barry K."/>
            <person name="LaButti K."/>
            <person name="Viragh M."/>
            <person name="Koriabine M."/>
            <person name="Yan M."/>
            <person name="Riley R."/>
            <person name="Champramary S."/>
            <person name="Plett K.L."/>
            <person name="Tsai I.J."/>
            <person name="Slot J."/>
            <person name="Sipos G."/>
            <person name="Plett J."/>
            <person name="Nagy L.G."/>
            <person name="Grigoriev I.V."/>
        </authorList>
    </citation>
    <scope>NUCLEOTIDE SEQUENCE</scope>
    <source>
        <strain evidence="1">CCBAS 213</strain>
    </source>
</reference>
<protein>
    <recommendedName>
        <fullName evidence="3">F-box domain-containing protein</fullName>
    </recommendedName>
</protein>
<name>A0AA39NDN0_ARMTA</name>
<keyword evidence="2" id="KW-1185">Reference proteome</keyword>
<comment type="caution">
    <text evidence="1">The sequence shown here is derived from an EMBL/GenBank/DDBJ whole genome shotgun (WGS) entry which is preliminary data.</text>
</comment>
<dbReference type="RefSeq" id="XP_060335007.1">
    <property type="nucleotide sequence ID" value="XM_060472114.1"/>
</dbReference>
<accession>A0AA39NDN0</accession>
<dbReference type="GeneID" id="85355662"/>
<dbReference type="Proteomes" id="UP001175211">
    <property type="component" value="Unassembled WGS sequence"/>
</dbReference>
<sequence length="562" mass="62206">MASGCVSCPKCSSDVFFTSVDQLNVPVLSPAVSSLLHTNDCPSASDIHTLKESAQYIDDALGVVEADIRRLSDIVSRLKERRKLFRDAQNMHNIILSPIRRLHPEILVQIFLATYHYLGESGVYDVFDPTSGPWLVGQVCSKWRAIVVSHSTLCIRGCQISRTPRRVARLKGPIPMLSSALSRSGQHALSFKFCCDDPMDKNIPAIMTTLFHLLSSHCTRWGNVTLRIPAPIVAALSSIRGRLPMLTDLELTFLDVGDVPTFHIDAFSIAPRLARAQLIDLPEGIHVHFTNSNLVHFSDCRPQSAPTNAYLLNVIQTSPDLESFEAAHRGLYAASSSSPVPSTRVVNTSLRKLYACEGGFLGSLVLPALEMVSMTPFSDDVSCPPNALPGLRTLLNQSHCSLTQLAMSDVTPDHHLLAVLELVPTLTSLIFAQSHAWPKHYDDILQALISCMKATAIDDNGKPYHLLLPQLEKLDFSIMTKTPQDSCFHCFVNHDFAEMVISRWDTDEPSLSSVSVTFFSHLPWNFPGLLPGDITNLKRCQMEKLSIDISSRNFDNEGDFYV</sequence>
<dbReference type="EMBL" id="JAUEPS010000007">
    <property type="protein sequence ID" value="KAK0463697.1"/>
    <property type="molecule type" value="Genomic_DNA"/>
</dbReference>
<evidence type="ECO:0000313" key="2">
    <source>
        <dbReference type="Proteomes" id="UP001175211"/>
    </source>
</evidence>
<organism evidence="1 2">
    <name type="scientific">Armillaria tabescens</name>
    <name type="common">Ringless honey mushroom</name>
    <name type="synonym">Agaricus tabescens</name>
    <dbReference type="NCBI Taxonomy" id="1929756"/>
    <lineage>
        <taxon>Eukaryota</taxon>
        <taxon>Fungi</taxon>
        <taxon>Dikarya</taxon>
        <taxon>Basidiomycota</taxon>
        <taxon>Agaricomycotina</taxon>
        <taxon>Agaricomycetes</taxon>
        <taxon>Agaricomycetidae</taxon>
        <taxon>Agaricales</taxon>
        <taxon>Marasmiineae</taxon>
        <taxon>Physalacriaceae</taxon>
        <taxon>Desarmillaria</taxon>
    </lineage>
</organism>